<dbReference type="InterPro" id="IPR036821">
    <property type="entry name" value="Peptide_deformylase_sf"/>
</dbReference>
<dbReference type="NCBIfam" id="NF001159">
    <property type="entry name" value="PRK00150.1-3"/>
    <property type="match status" value="1"/>
</dbReference>
<feature type="binding site" evidence="6">
    <location>
        <position position="116"/>
    </location>
    <ligand>
        <name>Fe cation</name>
        <dbReference type="ChEBI" id="CHEBI:24875"/>
    </ligand>
</feature>
<gene>
    <name evidence="6" type="primary">def</name>
    <name evidence="8" type="ORF">AACH11_10070</name>
</gene>
<protein>
    <recommendedName>
        <fullName evidence="6">Peptide deformylase</fullName>
        <shortName evidence="6">PDF</shortName>
        <ecNumber evidence="6">3.5.1.88</ecNumber>
    </recommendedName>
    <alternativeName>
        <fullName evidence="6">Polypeptide deformylase</fullName>
    </alternativeName>
</protein>
<evidence type="ECO:0000256" key="4">
    <source>
        <dbReference type="ARBA" id="ARBA00022917"/>
    </source>
</evidence>
<dbReference type="Proteomes" id="UP001368500">
    <property type="component" value="Unassembled WGS sequence"/>
</dbReference>
<organism evidence="8 9">
    <name type="scientific">Pseudaquabacterium rugosum</name>
    <dbReference type="NCBI Taxonomy" id="2984194"/>
    <lineage>
        <taxon>Bacteria</taxon>
        <taxon>Pseudomonadati</taxon>
        <taxon>Pseudomonadota</taxon>
        <taxon>Betaproteobacteria</taxon>
        <taxon>Burkholderiales</taxon>
        <taxon>Sphaerotilaceae</taxon>
        <taxon>Pseudaquabacterium</taxon>
    </lineage>
</organism>
<comment type="cofactor">
    <cofactor evidence="6">
        <name>Fe(2+)</name>
        <dbReference type="ChEBI" id="CHEBI:29033"/>
    </cofactor>
    <text evidence="6">Binds 1 Fe(2+) ion.</text>
</comment>
<comment type="function">
    <text evidence="6">Removes the formyl group from the N-terminal Met of newly synthesized proteins. Requires at least a dipeptide for an efficient rate of reaction. N-terminal L-methionine is a prerequisite for activity but the enzyme has broad specificity at other positions.</text>
</comment>
<name>A0ABU9B8U0_9BURK</name>
<dbReference type="SUPFAM" id="SSF56420">
    <property type="entry name" value="Peptide deformylase"/>
    <property type="match status" value="1"/>
</dbReference>
<feature type="active site" evidence="6">
    <location>
        <position position="159"/>
    </location>
</feature>
<dbReference type="PANTHER" id="PTHR10458:SF20">
    <property type="entry name" value="PEPTIDE DEFORMYLASE 1"/>
    <property type="match status" value="1"/>
</dbReference>
<dbReference type="CDD" id="cd00487">
    <property type="entry name" value="Pep_deformylase"/>
    <property type="match status" value="1"/>
</dbReference>
<feature type="compositionally biased region" description="Low complexity" evidence="7">
    <location>
        <begin position="93"/>
        <end position="103"/>
    </location>
</feature>
<evidence type="ECO:0000256" key="3">
    <source>
        <dbReference type="ARBA" id="ARBA00022801"/>
    </source>
</evidence>
<proteinExistence type="inferred from homology"/>
<dbReference type="Pfam" id="PF01327">
    <property type="entry name" value="Pep_deformylase"/>
    <property type="match status" value="1"/>
</dbReference>
<dbReference type="PRINTS" id="PR01576">
    <property type="entry name" value="PDEFORMYLASE"/>
</dbReference>
<evidence type="ECO:0000256" key="1">
    <source>
        <dbReference type="ARBA" id="ARBA00010759"/>
    </source>
</evidence>
<keyword evidence="2 6" id="KW-0479">Metal-binding</keyword>
<dbReference type="PIRSF" id="PIRSF004749">
    <property type="entry name" value="Pep_def"/>
    <property type="match status" value="1"/>
</dbReference>
<evidence type="ECO:0000256" key="2">
    <source>
        <dbReference type="ARBA" id="ARBA00022723"/>
    </source>
</evidence>
<keyword evidence="9" id="KW-1185">Reference proteome</keyword>
<evidence type="ECO:0000313" key="9">
    <source>
        <dbReference type="Proteomes" id="UP001368500"/>
    </source>
</evidence>
<dbReference type="PANTHER" id="PTHR10458">
    <property type="entry name" value="PEPTIDE DEFORMYLASE"/>
    <property type="match status" value="1"/>
</dbReference>
<comment type="similarity">
    <text evidence="1 6">Belongs to the polypeptide deformylase family.</text>
</comment>
<evidence type="ECO:0000256" key="6">
    <source>
        <dbReference type="HAMAP-Rule" id="MF_00163"/>
    </source>
</evidence>
<keyword evidence="5 6" id="KW-0408">Iron</keyword>
<keyword evidence="4 6" id="KW-0648">Protein biosynthesis</keyword>
<keyword evidence="3 6" id="KW-0378">Hydrolase</keyword>
<evidence type="ECO:0000256" key="7">
    <source>
        <dbReference type="SAM" id="MobiDB-lite"/>
    </source>
</evidence>
<dbReference type="RefSeq" id="WP_341374076.1">
    <property type="nucleotide sequence ID" value="NZ_JBBUTF010000007.1"/>
</dbReference>
<dbReference type="EC" id="3.5.1.88" evidence="6"/>
<sequence>MPVREILKMGDARLLRVARPVPAFDTPELHALVRDLLDTMAAAHGAGIAAPQIGVDLQVVVFGSGEINPRYPDQPPVPRTVLCNPVITPLTAPLSTPLTADAPDTGPEEEDGWEGCLSVPGLRGQVPRWRRIRYTGTDPEGRPIDREAEGFHARVVQHECDHLIGRLYPTRMRDLTTLGYTAVLFPELGDGVPGG</sequence>
<reference evidence="8 9" key="1">
    <citation type="submission" date="2024-04" db="EMBL/GenBank/DDBJ databases">
        <title>Novel species of the genus Ideonella isolated from streams.</title>
        <authorList>
            <person name="Lu H."/>
        </authorList>
    </citation>
    <scope>NUCLEOTIDE SEQUENCE [LARGE SCALE GENOMIC DNA]</scope>
    <source>
        <strain evidence="8 9">BYS139W</strain>
    </source>
</reference>
<feature type="binding site" evidence="6">
    <location>
        <position position="158"/>
    </location>
    <ligand>
        <name>Fe cation</name>
        <dbReference type="ChEBI" id="CHEBI:24875"/>
    </ligand>
</feature>
<feature type="binding site" evidence="6">
    <location>
        <position position="162"/>
    </location>
    <ligand>
        <name>Fe cation</name>
        <dbReference type="ChEBI" id="CHEBI:24875"/>
    </ligand>
</feature>
<dbReference type="InterPro" id="IPR023635">
    <property type="entry name" value="Peptide_deformylase"/>
</dbReference>
<dbReference type="HAMAP" id="MF_00163">
    <property type="entry name" value="Pep_deformylase"/>
    <property type="match status" value="1"/>
</dbReference>
<accession>A0ABU9B8U0</accession>
<evidence type="ECO:0000313" key="8">
    <source>
        <dbReference type="EMBL" id="MEK8026303.1"/>
    </source>
</evidence>
<dbReference type="Gene3D" id="3.90.45.10">
    <property type="entry name" value="Peptide deformylase"/>
    <property type="match status" value="1"/>
</dbReference>
<feature type="region of interest" description="Disordered" evidence="7">
    <location>
        <begin position="93"/>
        <end position="117"/>
    </location>
</feature>
<comment type="catalytic activity">
    <reaction evidence="6">
        <text>N-terminal N-formyl-L-methionyl-[peptide] + H2O = N-terminal L-methionyl-[peptide] + formate</text>
        <dbReference type="Rhea" id="RHEA:24420"/>
        <dbReference type="Rhea" id="RHEA-COMP:10639"/>
        <dbReference type="Rhea" id="RHEA-COMP:10640"/>
        <dbReference type="ChEBI" id="CHEBI:15377"/>
        <dbReference type="ChEBI" id="CHEBI:15740"/>
        <dbReference type="ChEBI" id="CHEBI:49298"/>
        <dbReference type="ChEBI" id="CHEBI:64731"/>
        <dbReference type="EC" id="3.5.1.88"/>
    </reaction>
</comment>
<dbReference type="EMBL" id="JBBUTF010000007">
    <property type="protein sequence ID" value="MEK8026303.1"/>
    <property type="molecule type" value="Genomic_DNA"/>
</dbReference>
<evidence type="ECO:0000256" key="5">
    <source>
        <dbReference type="ARBA" id="ARBA00023004"/>
    </source>
</evidence>
<comment type="caution">
    <text evidence="8">The sequence shown here is derived from an EMBL/GenBank/DDBJ whole genome shotgun (WGS) entry which is preliminary data.</text>
</comment>